<dbReference type="AlphaFoldDB" id="A0A7G5IE92"/>
<dbReference type="Gene3D" id="2.40.128.20">
    <property type="match status" value="1"/>
</dbReference>
<gene>
    <name evidence="1" type="ORF">H3309_09665</name>
</gene>
<keyword evidence="2" id="KW-1185">Reference proteome</keyword>
<name>A0A7G5IE92_9SPHN</name>
<dbReference type="KEGG" id="sand:H3309_09665"/>
<dbReference type="RefSeq" id="WP_182294530.1">
    <property type="nucleotide sequence ID" value="NZ_CP059851.1"/>
</dbReference>
<dbReference type="InterPro" id="IPR012674">
    <property type="entry name" value="Calycin"/>
</dbReference>
<organism evidence="1 2">
    <name type="scientific">Sandaracinobacteroides saxicola</name>
    <dbReference type="NCBI Taxonomy" id="2759707"/>
    <lineage>
        <taxon>Bacteria</taxon>
        <taxon>Pseudomonadati</taxon>
        <taxon>Pseudomonadota</taxon>
        <taxon>Alphaproteobacteria</taxon>
        <taxon>Sphingomonadales</taxon>
        <taxon>Sphingosinicellaceae</taxon>
        <taxon>Sandaracinobacteroides</taxon>
    </lineage>
</organism>
<protein>
    <recommendedName>
        <fullName evidence="3">DUF3598 domain-containing protein</fullName>
    </recommendedName>
</protein>
<sequence>MPAMLAHEGLWEGTYRHLDADGALIDQHAAQVRCEFPDAGDHAYIQHNRFTHPDGRVTVSTLPGTLRDGRLWWDLPAFHGHAWDAGDGMILLTLDRRDEPGVRFHELIVMGDADTRARTWHWFQGGTLIRRTLCNERRVG</sequence>
<dbReference type="EMBL" id="CP059851">
    <property type="protein sequence ID" value="QMW21684.1"/>
    <property type="molecule type" value="Genomic_DNA"/>
</dbReference>
<dbReference type="Proteomes" id="UP000515292">
    <property type="component" value="Chromosome"/>
</dbReference>
<proteinExistence type="predicted"/>
<accession>A0A7G5IE92</accession>
<evidence type="ECO:0000313" key="1">
    <source>
        <dbReference type="EMBL" id="QMW21684.1"/>
    </source>
</evidence>
<evidence type="ECO:0008006" key="3">
    <source>
        <dbReference type="Google" id="ProtNLM"/>
    </source>
</evidence>
<reference evidence="1 2" key="1">
    <citation type="submission" date="2020-07" db="EMBL/GenBank/DDBJ databases">
        <title>Complete genome sequence for Sandaracinobacter sp. M6.</title>
        <authorList>
            <person name="Tang Y."/>
            <person name="Liu Q."/>
            <person name="Guo Z."/>
            <person name="Lei P."/>
            <person name="Huang B."/>
        </authorList>
    </citation>
    <scope>NUCLEOTIDE SEQUENCE [LARGE SCALE GENOMIC DNA]</scope>
    <source>
        <strain evidence="1 2">M6</strain>
    </source>
</reference>
<evidence type="ECO:0000313" key="2">
    <source>
        <dbReference type="Proteomes" id="UP000515292"/>
    </source>
</evidence>